<evidence type="ECO:0000313" key="1">
    <source>
        <dbReference type="EMBL" id="EGG04842.1"/>
    </source>
</evidence>
<dbReference type="GeneID" id="18923389"/>
<name>F4RS39_MELLP</name>
<reference evidence="2" key="1">
    <citation type="journal article" date="2011" name="Proc. Natl. Acad. Sci. U.S.A.">
        <title>Obligate biotrophy features unraveled by the genomic analysis of rust fungi.</title>
        <authorList>
            <person name="Duplessis S."/>
            <person name="Cuomo C.A."/>
            <person name="Lin Y.-C."/>
            <person name="Aerts A."/>
            <person name="Tisserant E."/>
            <person name="Veneault-Fourrey C."/>
            <person name="Joly D.L."/>
            <person name="Hacquard S."/>
            <person name="Amselem J."/>
            <person name="Cantarel B.L."/>
            <person name="Chiu R."/>
            <person name="Coutinho P.M."/>
            <person name="Feau N."/>
            <person name="Field M."/>
            <person name="Frey P."/>
            <person name="Gelhaye E."/>
            <person name="Goldberg J."/>
            <person name="Grabherr M.G."/>
            <person name="Kodira C.D."/>
            <person name="Kohler A."/>
            <person name="Kuees U."/>
            <person name="Lindquist E.A."/>
            <person name="Lucas S.M."/>
            <person name="Mago R."/>
            <person name="Mauceli E."/>
            <person name="Morin E."/>
            <person name="Murat C."/>
            <person name="Pangilinan J.L."/>
            <person name="Park R."/>
            <person name="Pearson M."/>
            <person name="Quesneville H."/>
            <person name="Rouhier N."/>
            <person name="Sakthikumar S."/>
            <person name="Salamov A.A."/>
            <person name="Schmutz J."/>
            <person name="Selles B."/>
            <person name="Shapiro H."/>
            <person name="Tanguay P."/>
            <person name="Tuskan G.A."/>
            <person name="Henrissat B."/>
            <person name="Van de Peer Y."/>
            <person name="Rouze P."/>
            <person name="Ellis J.G."/>
            <person name="Dodds P.N."/>
            <person name="Schein J.E."/>
            <person name="Zhong S."/>
            <person name="Hamelin R.C."/>
            <person name="Grigoriev I.V."/>
            <person name="Szabo L.J."/>
            <person name="Martin F."/>
        </authorList>
    </citation>
    <scope>NUCLEOTIDE SEQUENCE [LARGE SCALE GENOMIC DNA]</scope>
    <source>
        <strain evidence="2">98AG31 / pathotype 3-4-7</strain>
    </source>
</reference>
<organism evidence="2">
    <name type="scientific">Melampsora larici-populina (strain 98AG31 / pathotype 3-4-7)</name>
    <name type="common">Poplar leaf rust fungus</name>
    <dbReference type="NCBI Taxonomy" id="747676"/>
    <lineage>
        <taxon>Eukaryota</taxon>
        <taxon>Fungi</taxon>
        <taxon>Dikarya</taxon>
        <taxon>Basidiomycota</taxon>
        <taxon>Pucciniomycotina</taxon>
        <taxon>Pucciniomycetes</taxon>
        <taxon>Pucciniales</taxon>
        <taxon>Melampsoraceae</taxon>
        <taxon>Melampsora</taxon>
    </lineage>
</organism>
<evidence type="ECO:0008006" key="3">
    <source>
        <dbReference type="Google" id="ProtNLM"/>
    </source>
</evidence>
<proteinExistence type="predicted"/>
<dbReference type="KEGG" id="mlr:MELLADRAFT_108143"/>
<dbReference type="InParanoid" id="F4RS39"/>
<evidence type="ECO:0000313" key="2">
    <source>
        <dbReference type="Proteomes" id="UP000001072"/>
    </source>
</evidence>
<dbReference type="VEuPathDB" id="FungiDB:MELLADRAFT_108143"/>
<keyword evidence="2" id="KW-1185">Reference proteome</keyword>
<gene>
    <name evidence="1" type="ORF">MELLADRAFT_108143</name>
</gene>
<dbReference type="RefSeq" id="XP_007411933.1">
    <property type="nucleotide sequence ID" value="XM_007411871.1"/>
</dbReference>
<sequence>MAPSPSLPVEIIEKIINGLQDCSASMPGDPTNSGDGRFLTQASIRNLLTLRLISKSWAAIIPKFVYSTLYLRTPWVNHYVKRMWRRDIALSDLSNLRHLSFDQLITLTRFCREAGKQIKLLEYVPTNFAQHPIPILLTLQNQLRGLFIKSIPDELPRYIIEMSFPQLWILRFMPILSPGKGPTWLGKPFFQTIRVFITSYILTRDFWHDLLSGDDASKLAKAVNLRSIVFITPEGSDLIDMDLLSLFAAQGITCLFKGNIYYNEVLSYADSFKSVDSNILERW</sequence>
<dbReference type="Proteomes" id="UP000001072">
    <property type="component" value="Unassembled WGS sequence"/>
</dbReference>
<protein>
    <recommendedName>
        <fullName evidence="3">F-box domain-containing protein</fullName>
    </recommendedName>
</protein>
<dbReference type="HOGENOM" id="CLU_032925_0_0_1"/>
<accession>F4RS39</accession>
<dbReference type="EMBL" id="GL883116">
    <property type="protein sequence ID" value="EGG04842.1"/>
    <property type="molecule type" value="Genomic_DNA"/>
</dbReference>
<dbReference type="AlphaFoldDB" id="F4RS39"/>